<dbReference type="Proteomes" id="UP000824001">
    <property type="component" value="Unassembled WGS sequence"/>
</dbReference>
<name>A0A9D1FCV0_9FIRM</name>
<feature type="transmembrane region" description="Helical" evidence="1">
    <location>
        <begin position="189"/>
        <end position="208"/>
    </location>
</feature>
<dbReference type="AlphaFoldDB" id="A0A9D1FCV0"/>
<evidence type="ECO:0000313" key="3">
    <source>
        <dbReference type="Proteomes" id="UP000824001"/>
    </source>
</evidence>
<feature type="transmembrane region" description="Helical" evidence="1">
    <location>
        <begin position="32"/>
        <end position="53"/>
    </location>
</feature>
<feature type="transmembrane region" description="Helical" evidence="1">
    <location>
        <begin position="104"/>
        <end position="129"/>
    </location>
</feature>
<evidence type="ECO:0000313" key="2">
    <source>
        <dbReference type="EMBL" id="HIS66672.1"/>
    </source>
</evidence>
<feature type="transmembrane region" description="Helical" evidence="1">
    <location>
        <begin position="301"/>
        <end position="321"/>
    </location>
</feature>
<reference evidence="2" key="1">
    <citation type="submission" date="2020-10" db="EMBL/GenBank/DDBJ databases">
        <authorList>
            <person name="Gilroy R."/>
        </authorList>
    </citation>
    <scope>NUCLEOTIDE SEQUENCE</scope>
    <source>
        <strain evidence="2">ChiHjej10B9-9673</strain>
    </source>
</reference>
<proteinExistence type="predicted"/>
<keyword evidence="1" id="KW-1133">Transmembrane helix</keyword>
<feature type="transmembrane region" description="Helical" evidence="1">
    <location>
        <begin position="161"/>
        <end position="177"/>
    </location>
</feature>
<dbReference type="EMBL" id="DVJK01000107">
    <property type="protein sequence ID" value="HIS66672.1"/>
    <property type="molecule type" value="Genomic_DNA"/>
</dbReference>
<sequence length="400" mass="43747">MDALSLSLLIIIAAAALALLYASGMLRRPEHVVICAALLALAFVLRGLCMGHVTDDYRTFLSQWVAFYRNNGGFAALGTSVGNYNLPYLYFLCLFSYFNVSDLVLIKALSIAFDVVLAWASMKLVGLYCSSNARRLAAFFLVLFLPTVVLNGAYWGQCDSIYTAFAVLALYLALDGRPAAGMACMAVSFAFKLQAVFIMPIFVVLLIAKKVKLRHFLLFPLTYVALMLPAVFAGYPLLSTITLYFDQMGTAGDALNYNSSSVWAFADNVRNTSPASALGVLAAFALMLLVFVLAWTHRSRLSLWAILGCAIVLALGIPYLLPHMHERYFFAADVLTLALACAAPEYLLLPALTQLGSLLGYYAYLNWRFLLPMKYGAAALALALAAALAFTAMQLQRRKK</sequence>
<feature type="transmembrane region" description="Helical" evidence="1">
    <location>
        <begin position="220"/>
        <end position="238"/>
    </location>
</feature>
<keyword evidence="1" id="KW-0472">Membrane</keyword>
<accession>A0A9D1FCV0</accession>
<feature type="transmembrane region" description="Helical" evidence="1">
    <location>
        <begin position="369"/>
        <end position="390"/>
    </location>
</feature>
<feature type="transmembrane region" description="Helical" evidence="1">
    <location>
        <begin position="136"/>
        <end position="155"/>
    </location>
</feature>
<reference evidence="2" key="2">
    <citation type="journal article" date="2021" name="PeerJ">
        <title>Extensive microbial diversity within the chicken gut microbiome revealed by metagenomics and culture.</title>
        <authorList>
            <person name="Gilroy R."/>
            <person name="Ravi A."/>
            <person name="Getino M."/>
            <person name="Pursley I."/>
            <person name="Horton D.L."/>
            <person name="Alikhan N.F."/>
            <person name="Baker D."/>
            <person name="Gharbi K."/>
            <person name="Hall N."/>
            <person name="Watson M."/>
            <person name="Adriaenssens E.M."/>
            <person name="Foster-Nyarko E."/>
            <person name="Jarju S."/>
            <person name="Secka A."/>
            <person name="Antonio M."/>
            <person name="Oren A."/>
            <person name="Chaudhuri R.R."/>
            <person name="La Ragione R."/>
            <person name="Hildebrand F."/>
            <person name="Pallen M.J."/>
        </authorList>
    </citation>
    <scope>NUCLEOTIDE SEQUENCE</scope>
    <source>
        <strain evidence="2">ChiHjej10B9-9673</strain>
    </source>
</reference>
<comment type="caution">
    <text evidence="2">The sequence shown here is derived from an EMBL/GenBank/DDBJ whole genome shotgun (WGS) entry which is preliminary data.</text>
</comment>
<feature type="transmembrane region" description="Helical" evidence="1">
    <location>
        <begin position="275"/>
        <end position="295"/>
    </location>
</feature>
<protein>
    <submittedName>
        <fullName evidence="2">Conjugal transfer protein TraL</fullName>
    </submittedName>
</protein>
<feature type="transmembrane region" description="Helical" evidence="1">
    <location>
        <begin position="74"/>
        <end position="98"/>
    </location>
</feature>
<organism evidence="2 3">
    <name type="scientific">Candidatus Scatomorpha merdipullorum</name>
    <dbReference type="NCBI Taxonomy" id="2840927"/>
    <lineage>
        <taxon>Bacteria</taxon>
        <taxon>Bacillati</taxon>
        <taxon>Bacillota</taxon>
        <taxon>Clostridia</taxon>
        <taxon>Eubacteriales</taxon>
        <taxon>Candidatus Scatomorpha</taxon>
    </lineage>
</organism>
<gene>
    <name evidence="2" type="ORF">IAC18_03815</name>
</gene>
<keyword evidence="1" id="KW-0812">Transmembrane</keyword>
<evidence type="ECO:0000256" key="1">
    <source>
        <dbReference type="SAM" id="Phobius"/>
    </source>
</evidence>